<organism evidence="2 3">
    <name type="scientific">Actinacidiphila cocklensis</name>
    <dbReference type="NCBI Taxonomy" id="887465"/>
    <lineage>
        <taxon>Bacteria</taxon>
        <taxon>Bacillati</taxon>
        <taxon>Actinomycetota</taxon>
        <taxon>Actinomycetes</taxon>
        <taxon>Kitasatosporales</taxon>
        <taxon>Streptomycetaceae</taxon>
        <taxon>Actinacidiphila</taxon>
    </lineage>
</organism>
<evidence type="ECO:0000313" key="2">
    <source>
        <dbReference type="EMBL" id="CAG6398017.1"/>
    </source>
</evidence>
<name>A0A9W4E225_9ACTN</name>
<feature type="domain" description="BioF2-like acetyltransferase" evidence="1">
    <location>
        <begin position="180"/>
        <end position="318"/>
    </location>
</feature>
<evidence type="ECO:0000313" key="3">
    <source>
        <dbReference type="Proteomes" id="UP001152519"/>
    </source>
</evidence>
<sequence>MRAGATSARPGWEVRDTLPERVAPTCLFDSEGWLGRWAATPIETFGTVEYVVERADGDAPRQALPLYTVKFSPFWQGYELQTEVAPLCPGPIVFAGSVYSMYTKRGHVPEALVAGAFQEGMSRIARQEASLLVVPNLTEEGVADWVRTAGEPTGRVLLDLTYHCYLAGDFEEYVRRLDTNVRRDVGRRLRRAAERGLRLRLLPPEEAEPLLDRALQLTVGTSDHHSWPALYDLPTLRLLLSVPGSVTAVAEVDGKILGVFFGFRHGDDEIVFLTGGVEYDSLSTYSTYVALMYRCIEWAHENGIRRIEWGRDNYRFKERHGLTAVELWGLVYGPPGDAGTGRKVAHMHDFLSDYMESSR</sequence>
<dbReference type="Gene3D" id="3.40.630.30">
    <property type="match status" value="1"/>
</dbReference>
<accession>A0A9W4E225</accession>
<protein>
    <submittedName>
        <fullName evidence="2">GNAT family N-acetyltransferase</fullName>
    </submittedName>
</protein>
<evidence type="ECO:0000259" key="1">
    <source>
        <dbReference type="Pfam" id="PF13480"/>
    </source>
</evidence>
<keyword evidence="3" id="KW-1185">Reference proteome</keyword>
<dbReference type="EMBL" id="CAJSLV010000095">
    <property type="protein sequence ID" value="CAG6398017.1"/>
    <property type="molecule type" value="Genomic_DNA"/>
</dbReference>
<dbReference type="InterPro" id="IPR016181">
    <property type="entry name" value="Acyl_CoA_acyltransferase"/>
</dbReference>
<dbReference type="Pfam" id="PF13480">
    <property type="entry name" value="Acetyltransf_6"/>
    <property type="match status" value="1"/>
</dbReference>
<reference evidence="2" key="1">
    <citation type="submission" date="2021-05" db="EMBL/GenBank/DDBJ databases">
        <authorList>
            <person name="Arsene-Ploetze F."/>
        </authorList>
    </citation>
    <scope>NUCLEOTIDE SEQUENCE</scope>
    <source>
        <strain evidence="2">DSM 42138</strain>
    </source>
</reference>
<dbReference type="AlphaFoldDB" id="A0A9W4E225"/>
<dbReference type="SUPFAM" id="SSF55729">
    <property type="entry name" value="Acyl-CoA N-acyltransferases (Nat)"/>
    <property type="match status" value="1"/>
</dbReference>
<dbReference type="RefSeq" id="WP_251498966.1">
    <property type="nucleotide sequence ID" value="NZ_CAJSLV010000095.1"/>
</dbReference>
<dbReference type="InterPro" id="IPR038740">
    <property type="entry name" value="BioF2-like_GNAT_dom"/>
</dbReference>
<gene>
    <name evidence="2" type="ORF">SCOCK_620004</name>
</gene>
<comment type="caution">
    <text evidence="2">The sequence shown here is derived from an EMBL/GenBank/DDBJ whole genome shotgun (WGS) entry which is preliminary data.</text>
</comment>
<proteinExistence type="predicted"/>
<dbReference type="Proteomes" id="UP001152519">
    <property type="component" value="Unassembled WGS sequence"/>
</dbReference>